<keyword evidence="4" id="KW-1185">Reference proteome</keyword>
<dbReference type="Proteomes" id="UP001201163">
    <property type="component" value="Unassembled WGS sequence"/>
</dbReference>
<accession>A0AAD4LE34</accession>
<evidence type="ECO:0000256" key="1">
    <source>
        <dbReference type="ARBA" id="ARBA00022737"/>
    </source>
</evidence>
<proteinExistence type="predicted"/>
<dbReference type="SUPFAM" id="SSF52540">
    <property type="entry name" value="P-loop containing nucleoside triphosphate hydrolases"/>
    <property type="match status" value="1"/>
</dbReference>
<comment type="caution">
    <text evidence="3">The sequence shown here is derived from an EMBL/GenBank/DDBJ whole genome shotgun (WGS) entry which is preliminary data.</text>
</comment>
<dbReference type="PANTHER" id="PTHR10039:SF16">
    <property type="entry name" value="GPI INOSITOL-DEACYLASE"/>
    <property type="match status" value="1"/>
</dbReference>
<dbReference type="InterPro" id="IPR056884">
    <property type="entry name" value="NPHP3-like_N"/>
</dbReference>
<evidence type="ECO:0000313" key="4">
    <source>
        <dbReference type="Proteomes" id="UP001201163"/>
    </source>
</evidence>
<sequence>MAEVLSILATATSGMKERRIKIFLKKVAGMNDLEDALQRFGELEQRELLTGIAQVSSDTNVLKDDARDIKADAKETKADAKETKAMVKEIVGKMDARDLEEALQKLKGWLSPPDPSTNYNIGLRDLHEATATWFVEGPIFQEWHSNGSLLWIHGKPGSGKSILCSAIIQRILSLHHGGRASVAYFYFDFRDDNKKHRHDLLPSLLIQFAAHSIPCCDIIPVLIQHTEKARNNPVMMS</sequence>
<evidence type="ECO:0000259" key="2">
    <source>
        <dbReference type="Pfam" id="PF24883"/>
    </source>
</evidence>
<keyword evidence="1" id="KW-0677">Repeat</keyword>
<dbReference type="InterPro" id="IPR027417">
    <property type="entry name" value="P-loop_NTPase"/>
</dbReference>
<gene>
    <name evidence="3" type="ORF">EDB92DRAFT_1568698</name>
</gene>
<name>A0AAD4LE34_9AGAM</name>
<reference evidence="3" key="1">
    <citation type="submission" date="2022-01" db="EMBL/GenBank/DDBJ databases">
        <title>Comparative genomics reveals a dynamic genome evolution in the ectomycorrhizal milk-cap (Lactarius) mushrooms.</title>
        <authorList>
            <consortium name="DOE Joint Genome Institute"/>
            <person name="Lebreton A."/>
            <person name="Tang N."/>
            <person name="Kuo A."/>
            <person name="LaButti K."/>
            <person name="Drula E."/>
            <person name="Barry K."/>
            <person name="Clum A."/>
            <person name="Lipzen A."/>
            <person name="Mousain D."/>
            <person name="Ng V."/>
            <person name="Wang R."/>
            <person name="Wang X."/>
            <person name="Dai Y."/>
            <person name="Henrissat B."/>
            <person name="Grigoriev I.V."/>
            <person name="Guerin-Laguette A."/>
            <person name="Yu F."/>
            <person name="Martin F.M."/>
        </authorList>
    </citation>
    <scope>NUCLEOTIDE SEQUENCE</scope>
    <source>
        <strain evidence="3">QP</strain>
    </source>
</reference>
<feature type="domain" description="Nephrocystin 3-like N-terminal" evidence="2">
    <location>
        <begin position="130"/>
        <end position="220"/>
    </location>
</feature>
<dbReference type="PANTHER" id="PTHR10039">
    <property type="entry name" value="AMELOGENIN"/>
    <property type="match status" value="1"/>
</dbReference>
<dbReference type="Gene3D" id="3.40.50.300">
    <property type="entry name" value="P-loop containing nucleotide triphosphate hydrolases"/>
    <property type="match status" value="1"/>
</dbReference>
<dbReference type="AlphaFoldDB" id="A0AAD4LE34"/>
<dbReference type="EMBL" id="JAKELL010000087">
    <property type="protein sequence ID" value="KAH8983533.1"/>
    <property type="molecule type" value="Genomic_DNA"/>
</dbReference>
<protein>
    <recommendedName>
        <fullName evidence="2">Nephrocystin 3-like N-terminal domain-containing protein</fullName>
    </recommendedName>
</protein>
<evidence type="ECO:0000313" key="3">
    <source>
        <dbReference type="EMBL" id="KAH8983533.1"/>
    </source>
</evidence>
<dbReference type="Pfam" id="PF24883">
    <property type="entry name" value="NPHP3_N"/>
    <property type="match status" value="1"/>
</dbReference>
<organism evidence="3 4">
    <name type="scientific">Lactarius akahatsu</name>
    <dbReference type="NCBI Taxonomy" id="416441"/>
    <lineage>
        <taxon>Eukaryota</taxon>
        <taxon>Fungi</taxon>
        <taxon>Dikarya</taxon>
        <taxon>Basidiomycota</taxon>
        <taxon>Agaricomycotina</taxon>
        <taxon>Agaricomycetes</taxon>
        <taxon>Russulales</taxon>
        <taxon>Russulaceae</taxon>
        <taxon>Lactarius</taxon>
    </lineage>
</organism>